<dbReference type="KEGG" id="rsz:108833838"/>
<gene>
    <name evidence="3" type="primary">LOC108833838</name>
</gene>
<accession>A0A6J0LR22</accession>
<dbReference type="GeneID" id="108833838"/>
<protein>
    <submittedName>
        <fullName evidence="3">Pollen-specific leucine-rich repeat extensin-like protein 1</fullName>
    </submittedName>
</protein>
<evidence type="ECO:0000313" key="3">
    <source>
        <dbReference type="RefSeq" id="XP_018462735.2"/>
    </source>
</evidence>
<keyword evidence="2" id="KW-1185">Reference proteome</keyword>
<reference evidence="2" key="1">
    <citation type="journal article" date="2019" name="Database">
        <title>The radish genome database (RadishGD): an integrated information resource for radish genomics.</title>
        <authorList>
            <person name="Yu H.J."/>
            <person name="Baek S."/>
            <person name="Lee Y.J."/>
            <person name="Cho A."/>
            <person name="Mun J.H."/>
        </authorList>
    </citation>
    <scope>NUCLEOTIDE SEQUENCE [LARGE SCALE GENOMIC DNA]</scope>
    <source>
        <strain evidence="2">cv. WK10039</strain>
    </source>
</reference>
<proteinExistence type="predicted"/>
<sequence length="262" mass="29510">MKKSPPPSRLHQQEPPSPTGPPVPLFHQQEPSQLLPQPPPRPPPLLHTQEPSYQSLPRPPPPLHQQEPWQAPRLRGPVITYIPGKPPSSTPLYTSAPNYTSQAFDESPAMETCAELEKTKPRLGFAGDVETTYQHYHQQHRINQRPTNLSPRSSSLWTELTSTFSPQDLEFLASLILSPSTYGNHQRQHQSPTSSIPHCDGDPLKRPRFNLGNAKVSSFFFLPTARFVDCTMLYTLRSYFASGHCCVESQVDIEHLSTCYKS</sequence>
<feature type="compositionally biased region" description="Pro residues" evidence="1">
    <location>
        <begin position="15"/>
        <end position="24"/>
    </location>
</feature>
<dbReference type="RefSeq" id="XP_018462735.2">
    <property type="nucleotide sequence ID" value="XM_018607233.2"/>
</dbReference>
<evidence type="ECO:0000256" key="1">
    <source>
        <dbReference type="SAM" id="MobiDB-lite"/>
    </source>
</evidence>
<dbReference type="AlphaFoldDB" id="A0A6J0LR22"/>
<name>A0A6J0LR22_RAPSA</name>
<organism evidence="2 3">
    <name type="scientific">Raphanus sativus</name>
    <name type="common">Radish</name>
    <name type="synonym">Raphanus raphanistrum var. sativus</name>
    <dbReference type="NCBI Taxonomy" id="3726"/>
    <lineage>
        <taxon>Eukaryota</taxon>
        <taxon>Viridiplantae</taxon>
        <taxon>Streptophyta</taxon>
        <taxon>Embryophyta</taxon>
        <taxon>Tracheophyta</taxon>
        <taxon>Spermatophyta</taxon>
        <taxon>Magnoliopsida</taxon>
        <taxon>eudicotyledons</taxon>
        <taxon>Gunneridae</taxon>
        <taxon>Pentapetalae</taxon>
        <taxon>rosids</taxon>
        <taxon>malvids</taxon>
        <taxon>Brassicales</taxon>
        <taxon>Brassicaceae</taxon>
        <taxon>Brassiceae</taxon>
        <taxon>Raphanus</taxon>
    </lineage>
</organism>
<evidence type="ECO:0000313" key="2">
    <source>
        <dbReference type="Proteomes" id="UP000504610"/>
    </source>
</evidence>
<reference evidence="3" key="2">
    <citation type="submission" date="2025-08" db="UniProtKB">
        <authorList>
            <consortium name="RefSeq"/>
        </authorList>
    </citation>
    <scope>IDENTIFICATION</scope>
    <source>
        <tissue evidence="3">Leaf</tissue>
    </source>
</reference>
<dbReference type="Proteomes" id="UP000504610">
    <property type="component" value="Chromosome 8"/>
</dbReference>
<feature type="region of interest" description="Disordered" evidence="1">
    <location>
        <begin position="1"/>
        <end position="72"/>
    </location>
</feature>
<feature type="compositionally biased region" description="Pro residues" evidence="1">
    <location>
        <begin position="36"/>
        <end position="45"/>
    </location>
</feature>